<dbReference type="InParanoid" id="A0A0P0XK13"/>
<name>A0A0P0XK13_ORYSJ</name>
<reference evidence="1 2" key="3">
    <citation type="journal article" date="2013" name="Rice">
        <title>Improvement of the Oryza sativa Nipponbare reference genome using next generation sequence and optical map data.</title>
        <authorList>
            <person name="Kawahara Y."/>
            <person name="de la Bastide M."/>
            <person name="Hamilton J.P."/>
            <person name="Kanamori H."/>
            <person name="McCombie W.R."/>
            <person name="Ouyang S."/>
            <person name="Schwartz D.C."/>
            <person name="Tanaka T."/>
            <person name="Wu J."/>
            <person name="Zhou S."/>
            <person name="Childs K.L."/>
            <person name="Davidson R.M."/>
            <person name="Lin H."/>
            <person name="Quesada-Ocampo L."/>
            <person name="Vaillancourt B."/>
            <person name="Sakai H."/>
            <person name="Lee S.S."/>
            <person name="Kim J."/>
            <person name="Numa H."/>
            <person name="Itoh T."/>
            <person name="Buell C.R."/>
            <person name="Matsumoto T."/>
        </authorList>
    </citation>
    <scope>NUCLEOTIDE SEQUENCE [LARGE SCALE GENOMIC DNA]</scope>
    <source>
        <strain evidence="2">cv. Nipponbare</strain>
    </source>
</reference>
<dbReference type="Proteomes" id="UP000059680">
    <property type="component" value="Chromosome 9"/>
</dbReference>
<dbReference type="AlphaFoldDB" id="A0A0P0XK13"/>
<protein>
    <submittedName>
        <fullName evidence="1">Os09g0249750 protein</fullName>
    </submittedName>
</protein>
<gene>
    <name evidence="1" type="ordered locus">Os09g0249750</name>
    <name evidence="1" type="ORF">OSNPB_090249750</name>
</gene>
<evidence type="ECO:0000313" key="2">
    <source>
        <dbReference type="Proteomes" id="UP000059680"/>
    </source>
</evidence>
<reference evidence="1 2" key="2">
    <citation type="journal article" date="2013" name="Plant Cell Physiol.">
        <title>Rice Annotation Project Database (RAP-DB): an integrative and interactive database for rice genomics.</title>
        <authorList>
            <person name="Sakai H."/>
            <person name="Lee S.S."/>
            <person name="Tanaka T."/>
            <person name="Numa H."/>
            <person name="Kim J."/>
            <person name="Kawahara Y."/>
            <person name="Wakimoto H."/>
            <person name="Yang C.C."/>
            <person name="Iwamoto M."/>
            <person name="Abe T."/>
            <person name="Yamada Y."/>
            <person name="Muto A."/>
            <person name="Inokuchi H."/>
            <person name="Ikemura T."/>
            <person name="Matsumoto T."/>
            <person name="Sasaki T."/>
            <person name="Itoh T."/>
        </authorList>
    </citation>
    <scope>NUCLEOTIDE SEQUENCE [LARGE SCALE GENOMIC DNA]</scope>
    <source>
        <strain evidence="2">cv. Nipponbare</strain>
    </source>
</reference>
<accession>A0A0P0XK13</accession>
<proteinExistence type="predicted"/>
<dbReference type="PaxDb" id="39947-A0A0P0XK13"/>
<feature type="non-terminal residue" evidence="1">
    <location>
        <position position="1"/>
    </location>
</feature>
<keyword evidence="2" id="KW-1185">Reference proteome</keyword>
<reference evidence="2" key="1">
    <citation type="journal article" date="2005" name="Nature">
        <title>The map-based sequence of the rice genome.</title>
        <authorList>
            <consortium name="International rice genome sequencing project (IRGSP)"/>
            <person name="Matsumoto T."/>
            <person name="Wu J."/>
            <person name="Kanamori H."/>
            <person name="Katayose Y."/>
            <person name="Fujisawa M."/>
            <person name="Namiki N."/>
            <person name="Mizuno H."/>
            <person name="Yamamoto K."/>
            <person name="Antonio B.A."/>
            <person name="Baba T."/>
            <person name="Sakata K."/>
            <person name="Nagamura Y."/>
            <person name="Aoki H."/>
            <person name="Arikawa K."/>
            <person name="Arita K."/>
            <person name="Bito T."/>
            <person name="Chiden Y."/>
            <person name="Fujitsuka N."/>
            <person name="Fukunaka R."/>
            <person name="Hamada M."/>
            <person name="Harada C."/>
            <person name="Hayashi A."/>
            <person name="Hijishita S."/>
            <person name="Honda M."/>
            <person name="Hosokawa S."/>
            <person name="Ichikawa Y."/>
            <person name="Idonuma A."/>
            <person name="Iijima M."/>
            <person name="Ikeda M."/>
            <person name="Ikeno M."/>
            <person name="Ito K."/>
            <person name="Ito S."/>
            <person name="Ito T."/>
            <person name="Ito Y."/>
            <person name="Ito Y."/>
            <person name="Iwabuchi A."/>
            <person name="Kamiya K."/>
            <person name="Karasawa W."/>
            <person name="Kurita K."/>
            <person name="Katagiri S."/>
            <person name="Kikuta A."/>
            <person name="Kobayashi H."/>
            <person name="Kobayashi N."/>
            <person name="Machita K."/>
            <person name="Maehara T."/>
            <person name="Masukawa M."/>
            <person name="Mizubayashi T."/>
            <person name="Mukai Y."/>
            <person name="Nagasaki H."/>
            <person name="Nagata Y."/>
            <person name="Naito S."/>
            <person name="Nakashima M."/>
            <person name="Nakama Y."/>
            <person name="Nakamichi Y."/>
            <person name="Nakamura M."/>
            <person name="Meguro A."/>
            <person name="Negishi M."/>
            <person name="Ohta I."/>
            <person name="Ohta T."/>
            <person name="Okamoto M."/>
            <person name="Ono N."/>
            <person name="Saji S."/>
            <person name="Sakaguchi M."/>
            <person name="Sakai K."/>
            <person name="Shibata M."/>
            <person name="Shimokawa T."/>
            <person name="Song J."/>
            <person name="Takazaki Y."/>
            <person name="Terasawa K."/>
            <person name="Tsugane M."/>
            <person name="Tsuji K."/>
            <person name="Ueda S."/>
            <person name="Waki K."/>
            <person name="Yamagata H."/>
            <person name="Yamamoto M."/>
            <person name="Yamamoto S."/>
            <person name="Yamane H."/>
            <person name="Yoshiki S."/>
            <person name="Yoshihara R."/>
            <person name="Yukawa K."/>
            <person name="Zhong H."/>
            <person name="Yano M."/>
            <person name="Yuan Q."/>
            <person name="Ouyang S."/>
            <person name="Liu J."/>
            <person name="Jones K.M."/>
            <person name="Gansberger K."/>
            <person name="Moffat K."/>
            <person name="Hill J."/>
            <person name="Bera J."/>
            <person name="Fadrosh D."/>
            <person name="Jin S."/>
            <person name="Johri S."/>
            <person name="Kim M."/>
            <person name="Overton L."/>
            <person name="Reardon M."/>
            <person name="Tsitrin T."/>
            <person name="Vuong H."/>
            <person name="Weaver B."/>
            <person name="Ciecko A."/>
            <person name="Tallon L."/>
            <person name="Jackson J."/>
            <person name="Pai G."/>
            <person name="Aken S.V."/>
            <person name="Utterback T."/>
            <person name="Reidmuller S."/>
            <person name="Feldblyum T."/>
            <person name="Hsiao J."/>
            <person name="Zismann V."/>
            <person name="Iobst S."/>
            <person name="de Vazeille A.R."/>
            <person name="Buell C.R."/>
            <person name="Ying K."/>
            <person name="Li Y."/>
            <person name="Lu T."/>
            <person name="Huang Y."/>
            <person name="Zhao Q."/>
            <person name="Feng Q."/>
            <person name="Zhang L."/>
            <person name="Zhu J."/>
            <person name="Weng Q."/>
            <person name="Mu J."/>
            <person name="Lu Y."/>
            <person name="Fan D."/>
            <person name="Liu Y."/>
            <person name="Guan J."/>
            <person name="Zhang Y."/>
            <person name="Yu S."/>
            <person name="Liu X."/>
            <person name="Zhang Y."/>
            <person name="Hong G."/>
            <person name="Han B."/>
            <person name="Choisne N."/>
            <person name="Demange N."/>
            <person name="Orjeda G."/>
            <person name="Samain S."/>
            <person name="Cattolico L."/>
            <person name="Pelletier E."/>
            <person name="Couloux A."/>
            <person name="Segurens B."/>
            <person name="Wincker P."/>
            <person name="D'Hont A."/>
            <person name="Scarpelli C."/>
            <person name="Weissenbach J."/>
            <person name="Salanoubat M."/>
            <person name="Quetier F."/>
            <person name="Yu Y."/>
            <person name="Kim H.R."/>
            <person name="Rambo T."/>
            <person name="Currie J."/>
            <person name="Collura K."/>
            <person name="Luo M."/>
            <person name="Yang T."/>
            <person name="Ammiraju J.S.S."/>
            <person name="Engler F."/>
            <person name="Soderlund C."/>
            <person name="Wing R.A."/>
            <person name="Palmer L.E."/>
            <person name="de la Bastide M."/>
            <person name="Spiegel L."/>
            <person name="Nascimento L."/>
            <person name="Zutavern T."/>
            <person name="O'Shaughnessy A."/>
            <person name="Dike S."/>
            <person name="Dedhia N."/>
            <person name="Preston R."/>
            <person name="Balija V."/>
            <person name="McCombie W.R."/>
            <person name="Chow T."/>
            <person name="Chen H."/>
            <person name="Chung M."/>
            <person name="Chen C."/>
            <person name="Shaw J."/>
            <person name="Wu H."/>
            <person name="Hsiao K."/>
            <person name="Chao Y."/>
            <person name="Chu M."/>
            <person name="Cheng C."/>
            <person name="Hour A."/>
            <person name="Lee P."/>
            <person name="Lin S."/>
            <person name="Lin Y."/>
            <person name="Liou J."/>
            <person name="Liu S."/>
            <person name="Hsing Y."/>
            <person name="Raghuvanshi S."/>
            <person name="Mohanty A."/>
            <person name="Bharti A.K."/>
            <person name="Gaur A."/>
            <person name="Gupta V."/>
            <person name="Kumar D."/>
            <person name="Ravi V."/>
            <person name="Vij S."/>
            <person name="Kapur A."/>
            <person name="Khurana P."/>
            <person name="Khurana P."/>
            <person name="Khurana J.P."/>
            <person name="Tyagi A.K."/>
            <person name="Gaikwad K."/>
            <person name="Singh A."/>
            <person name="Dalal V."/>
            <person name="Srivastava S."/>
            <person name="Dixit A."/>
            <person name="Pal A.K."/>
            <person name="Ghazi I.A."/>
            <person name="Yadav M."/>
            <person name="Pandit A."/>
            <person name="Bhargava A."/>
            <person name="Sureshbabu K."/>
            <person name="Batra K."/>
            <person name="Sharma T.R."/>
            <person name="Mohapatra T."/>
            <person name="Singh N.K."/>
            <person name="Messing J."/>
            <person name="Nelson A.B."/>
            <person name="Fuks G."/>
            <person name="Kavchok S."/>
            <person name="Keizer G."/>
            <person name="Linton E."/>
            <person name="Llaca V."/>
            <person name="Song R."/>
            <person name="Tanyolac B."/>
            <person name="Young S."/>
            <person name="Ho-Il K."/>
            <person name="Hahn J.H."/>
            <person name="Sangsakoo G."/>
            <person name="Vanavichit A."/>
            <person name="de Mattos Luiz.A.T."/>
            <person name="Zimmer P.D."/>
            <person name="Malone G."/>
            <person name="Dellagostin O."/>
            <person name="de Oliveira A.C."/>
            <person name="Bevan M."/>
            <person name="Bancroft I."/>
            <person name="Minx P."/>
            <person name="Cordum H."/>
            <person name="Wilson R."/>
            <person name="Cheng Z."/>
            <person name="Jin W."/>
            <person name="Jiang J."/>
            <person name="Leong S.A."/>
            <person name="Iwama H."/>
            <person name="Gojobori T."/>
            <person name="Itoh T."/>
            <person name="Niimura Y."/>
            <person name="Fujii Y."/>
            <person name="Habara T."/>
            <person name="Sakai H."/>
            <person name="Sato Y."/>
            <person name="Wilson G."/>
            <person name="Kumar K."/>
            <person name="McCouch S."/>
            <person name="Juretic N."/>
            <person name="Hoen D."/>
            <person name="Wright S."/>
            <person name="Bruskiewich R."/>
            <person name="Bureau T."/>
            <person name="Miyao A."/>
            <person name="Hirochika H."/>
            <person name="Nishikawa T."/>
            <person name="Kadowaki K."/>
            <person name="Sugiura M."/>
            <person name="Burr B."/>
            <person name="Sasaki T."/>
        </authorList>
    </citation>
    <scope>NUCLEOTIDE SEQUENCE [LARGE SCALE GENOMIC DNA]</scope>
    <source>
        <strain evidence="2">cv. Nipponbare</strain>
    </source>
</reference>
<dbReference type="EMBL" id="AP014965">
    <property type="protein sequence ID" value="BAT07040.1"/>
    <property type="molecule type" value="Genomic_DNA"/>
</dbReference>
<sequence>MAFLPLTHGNTRAVPKSLCYLSSFVIIMPDLNLHLENRFGSITLITTAVTDFSEQKKVLERRAYCSENLRIISSDLSDASAPAA</sequence>
<evidence type="ECO:0000313" key="1">
    <source>
        <dbReference type="EMBL" id="BAT07040.1"/>
    </source>
</evidence>
<organism evidence="1 2">
    <name type="scientific">Oryza sativa subsp. japonica</name>
    <name type="common">Rice</name>
    <dbReference type="NCBI Taxonomy" id="39947"/>
    <lineage>
        <taxon>Eukaryota</taxon>
        <taxon>Viridiplantae</taxon>
        <taxon>Streptophyta</taxon>
        <taxon>Embryophyta</taxon>
        <taxon>Tracheophyta</taxon>
        <taxon>Spermatophyta</taxon>
        <taxon>Magnoliopsida</taxon>
        <taxon>Liliopsida</taxon>
        <taxon>Poales</taxon>
        <taxon>Poaceae</taxon>
        <taxon>BOP clade</taxon>
        <taxon>Oryzoideae</taxon>
        <taxon>Oryzeae</taxon>
        <taxon>Oryzinae</taxon>
        <taxon>Oryza</taxon>
        <taxon>Oryza sativa</taxon>
    </lineage>
</organism>